<evidence type="ECO:0000313" key="3">
    <source>
        <dbReference type="Proteomes" id="UP000766486"/>
    </source>
</evidence>
<dbReference type="PANTHER" id="PTHR42791:SF1">
    <property type="entry name" value="N-ACETYLTRANSFERASE DOMAIN-CONTAINING PROTEIN"/>
    <property type="match status" value="1"/>
</dbReference>
<dbReference type="SUPFAM" id="SSF55729">
    <property type="entry name" value="Acyl-CoA N-acyltransferases (Nat)"/>
    <property type="match status" value="1"/>
</dbReference>
<accession>A0ABY6V433</accession>
<dbReference type="InterPro" id="IPR000182">
    <property type="entry name" value="GNAT_dom"/>
</dbReference>
<dbReference type="CDD" id="cd04301">
    <property type="entry name" value="NAT_SF"/>
    <property type="match status" value="1"/>
</dbReference>
<dbReference type="InterPro" id="IPR052523">
    <property type="entry name" value="Trichothecene_AcTrans"/>
</dbReference>
<dbReference type="PANTHER" id="PTHR42791">
    <property type="entry name" value="GNAT FAMILY ACETYLTRANSFERASE"/>
    <property type="match status" value="1"/>
</dbReference>
<reference evidence="2 3" key="1">
    <citation type="submission" date="2019-06" db="EMBL/GenBank/DDBJ databases">
        <authorList>
            <person name="Broberg M."/>
        </authorList>
    </citation>
    <scope>NUCLEOTIDE SEQUENCE [LARGE SCALE GENOMIC DNA]</scope>
</reference>
<comment type="caution">
    <text evidence="2">The sequence shown here is derived from an EMBL/GenBank/DDBJ whole genome shotgun (WGS) entry which is preliminary data.</text>
</comment>
<name>A0ABY6V433_BIOOC</name>
<keyword evidence="3" id="KW-1185">Reference proteome</keyword>
<gene>
    <name evidence="2" type="ORF">CLO192961_LOCUS462795</name>
</gene>
<feature type="domain" description="N-acetyltransferase" evidence="1">
    <location>
        <begin position="59"/>
        <end position="214"/>
    </location>
</feature>
<proteinExistence type="predicted"/>
<dbReference type="InterPro" id="IPR016181">
    <property type="entry name" value="Acyl_CoA_acyltransferase"/>
</dbReference>
<dbReference type="EMBL" id="CABFNS010000936">
    <property type="protein sequence ID" value="VUC37027.1"/>
    <property type="molecule type" value="Genomic_DNA"/>
</dbReference>
<dbReference type="Gene3D" id="3.40.630.30">
    <property type="match status" value="1"/>
</dbReference>
<evidence type="ECO:0000313" key="2">
    <source>
        <dbReference type="EMBL" id="VUC37027.1"/>
    </source>
</evidence>
<dbReference type="Proteomes" id="UP000766486">
    <property type="component" value="Unassembled WGS sequence"/>
</dbReference>
<sequence length="228" mass="25193">MPPLVRLRRATAQDLPQLLEVQTSALAGDALTGLCFPDATSPAAVQTQLAAYRRVLHEITVAILIDDHGHSTGRIIGWARWVRRPAPPPPTRPSSMQRPLRRAILNPTDFPANGDRVFAALYFQVNLDNKTELVGRRSHWFLSTLVVRREEQGRGVGGMLISVGTEAADKEGCLAYLNSSPVGKSLYEQYGFETVRISWFTPDIVTYHMLRKAVPGLCEAENGKYGGK</sequence>
<evidence type="ECO:0000259" key="1">
    <source>
        <dbReference type="PROSITE" id="PS51186"/>
    </source>
</evidence>
<organism evidence="2 3">
    <name type="scientific">Bionectria ochroleuca</name>
    <name type="common">Gliocladium roseum</name>
    <dbReference type="NCBI Taxonomy" id="29856"/>
    <lineage>
        <taxon>Eukaryota</taxon>
        <taxon>Fungi</taxon>
        <taxon>Dikarya</taxon>
        <taxon>Ascomycota</taxon>
        <taxon>Pezizomycotina</taxon>
        <taxon>Sordariomycetes</taxon>
        <taxon>Hypocreomycetidae</taxon>
        <taxon>Hypocreales</taxon>
        <taxon>Bionectriaceae</taxon>
        <taxon>Clonostachys</taxon>
    </lineage>
</organism>
<protein>
    <recommendedName>
        <fullName evidence="1">N-acetyltransferase domain-containing protein</fullName>
    </recommendedName>
</protein>
<dbReference type="PROSITE" id="PS51186">
    <property type="entry name" value="GNAT"/>
    <property type="match status" value="1"/>
</dbReference>
<dbReference type="Pfam" id="PF13508">
    <property type="entry name" value="Acetyltransf_7"/>
    <property type="match status" value="1"/>
</dbReference>